<evidence type="ECO:0000256" key="1">
    <source>
        <dbReference type="SAM" id="Phobius"/>
    </source>
</evidence>
<protein>
    <submittedName>
        <fullName evidence="2">Uncharacterized protein</fullName>
    </submittedName>
</protein>
<dbReference type="PANTHER" id="PTHR33726">
    <property type="entry name" value="TRANSMEMBRANE PROTEIN"/>
    <property type="match status" value="1"/>
</dbReference>
<proteinExistence type="predicted"/>
<dbReference type="EMBL" id="OZ075122">
    <property type="protein sequence ID" value="CAL4909723.1"/>
    <property type="molecule type" value="Genomic_DNA"/>
</dbReference>
<reference evidence="2 3" key="2">
    <citation type="submission" date="2024-10" db="EMBL/GenBank/DDBJ databases">
        <authorList>
            <person name="Ryan C."/>
        </authorList>
    </citation>
    <scope>NUCLEOTIDE SEQUENCE [LARGE SCALE GENOMIC DNA]</scope>
</reference>
<dbReference type="AlphaFoldDB" id="A0ABC8WHA4"/>
<organism evidence="2 3">
    <name type="scientific">Urochloa decumbens</name>
    <dbReference type="NCBI Taxonomy" id="240449"/>
    <lineage>
        <taxon>Eukaryota</taxon>
        <taxon>Viridiplantae</taxon>
        <taxon>Streptophyta</taxon>
        <taxon>Embryophyta</taxon>
        <taxon>Tracheophyta</taxon>
        <taxon>Spermatophyta</taxon>
        <taxon>Magnoliopsida</taxon>
        <taxon>Liliopsida</taxon>
        <taxon>Poales</taxon>
        <taxon>Poaceae</taxon>
        <taxon>PACMAD clade</taxon>
        <taxon>Panicoideae</taxon>
        <taxon>Panicodae</taxon>
        <taxon>Paniceae</taxon>
        <taxon>Melinidinae</taxon>
        <taxon>Urochloa</taxon>
    </lineage>
</organism>
<gene>
    <name evidence="2" type="ORF">URODEC1_LOCUS13905</name>
</gene>
<sequence>MAGGRKREWMRKKVATMAGGGGRGQQQQQPPTWWTLRVRVLAAALRRQRLVAGGRLPRVDFLQILYENVLFYLLWVIESIVVLARVCFFFLRFGFRL</sequence>
<keyword evidence="3" id="KW-1185">Reference proteome</keyword>
<accession>A0ABC8WHA4</accession>
<dbReference type="Proteomes" id="UP001497457">
    <property type="component" value="Chromosome 12b"/>
</dbReference>
<keyword evidence="1" id="KW-1133">Transmembrane helix</keyword>
<keyword evidence="1" id="KW-0472">Membrane</keyword>
<name>A0ABC8WHA4_9POAL</name>
<reference evidence="3" key="1">
    <citation type="submission" date="2024-06" db="EMBL/GenBank/DDBJ databases">
        <authorList>
            <person name="Ryan C."/>
        </authorList>
    </citation>
    <scope>NUCLEOTIDE SEQUENCE [LARGE SCALE GENOMIC DNA]</scope>
</reference>
<evidence type="ECO:0000313" key="2">
    <source>
        <dbReference type="EMBL" id="CAL4909723.1"/>
    </source>
</evidence>
<dbReference type="PANTHER" id="PTHR33726:SF17">
    <property type="entry name" value="OS06G0620700 PROTEIN"/>
    <property type="match status" value="1"/>
</dbReference>
<keyword evidence="1" id="KW-0812">Transmembrane</keyword>
<feature type="transmembrane region" description="Helical" evidence="1">
    <location>
        <begin position="69"/>
        <end position="91"/>
    </location>
</feature>
<evidence type="ECO:0000313" key="3">
    <source>
        <dbReference type="Proteomes" id="UP001497457"/>
    </source>
</evidence>